<sequence length="103" mass="12174">MSLIFLTVLLCTIWRSLSSTLFFCLHFSLHFPFAVCGLIVTERRWHLLEYAVLNNFEAFYISDEVGLYVFLHVDEVGERGHRCVEVRRSLATRTRRQAQQHQK</sequence>
<accession>A0A6B0U7W6</accession>
<reference evidence="1" key="1">
    <citation type="submission" date="2019-12" db="EMBL/GenBank/DDBJ databases">
        <title>An insight into the sialome of adult female Ixodes ricinus ticks feeding for 6 days.</title>
        <authorList>
            <person name="Perner J."/>
            <person name="Ribeiro J.M.C."/>
        </authorList>
    </citation>
    <scope>NUCLEOTIDE SEQUENCE</scope>
    <source>
        <strain evidence="1">Semi-engorged</strain>
        <tissue evidence="1">Salivary glands</tissue>
    </source>
</reference>
<evidence type="ECO:0000313" key="1">
    <source>
        <dbReference type="EMBL" id="MXU88682.1"/>
    </source>
</evidence>
<dbReference type="AlphaFoldDB" id="A0A6B0U7W6"/>
<proteinExistence type="predicted"/>
<organism evidence="1">
    <name type="scientific">Ixodes ricinus</name>
    <name type="common">Common tick</name>
    <name type="synonym">Acarus ricinus</name>
    <dbReference type="NCBI Taxonomy" id="34613"/>
    <lineage>
        <taxon>Eukaryota</taxon>
        <taxon>Metazoa</taxon>
        <taxon>Ecdysozoa</taxon>
        <taxon>Arthropoda</taxon>
        <taxon>Chelicerata</taxon>
        <taxon>Arachnida</taxon>
        <taxon>Acari</taxon>
        <taxon>Parasitiformes</taxon>
        <taxon>Ixodida</taxon>
        <taxon>Ixodoidea</taxon>
        <taxon>Ixodidae</taxon>
        <taxon>Ixodinae</taxon>
        <taxon>Ixodes</taxon>
    </lineage>
</organism>
<name>A0A6B0U7W6_IXORI</name>
<protein>
    <submittedName>
        <fullName evidence="1">Putative secreted protein</fullName>
    </submittedName>
</protein>
<dbReference type="EMBL" id="GIFC01006599">
    <property type="protein sequence ID" value="MXU88682.1"/>
    <property type="molecule type" value="Transcribed_RNA"/>
</dbReference>